<dbReference type="KEGG" id="pavi:110772004"/>
<dbReference type="AlphaFoldDB" id="A0A6P5TYG7"/>
<feature type="compositionally biased region" description="Basic and acidic residues" evidence="5">
    <location>
        <begin position="352"/>
        <end position="362"/>
    </location>
</feature>
<organism evidence="8 9">
    <name type="scientific">Prunus avium</name>
    <name type="common">Cherry</name>
    <name type="synonym">Cerasus avium</name>
    <dbReference type="NCBI Taxonomy" id="42229"/>
    <lineage>
        <taxon>Eukaryota</taxon>
        <taxon>Viridiplantae</taxon>
        <taxon>Streptophyta</taxon>
        <taxon>Embryophyta</taxon>
        <taxon>Tracheophyta</taxon>
        <taxon>Spermatophyta</taxon>
        <taxon>Magnoliopsida</taxon>
        <taxon>eudicotyledons</taxon>
        <taxon>Gunneridae</taxon>
        <taxon>Pentapetalae</taxon>
        <taxon>rosids</taxon>
        <taxon>fabids</taxon>
        <taxon>Rosales</taxon>
        <taxon>Rosaceae</taxon>
        <taxon>Amygdaloideae</taxon>
        <taxon>Amygdaleae</taxon>
        <taxon>Prunus</taxon>
    </lineage>
</organism>
<dbReference type="Pfam" id="PF04434">
    <property type="entry name" value="SWIM"/>
    <property type="match status" value="1"/>
</dbReference>
<name>A0A6P5TYG7_PRUAV</name>
<evidence type="ECO:0000256" key="4">
    <source>
        <dbReference type="PROSITE-ProRule" id="PRU00047"/>
    </source>
</evidence>
<keyword evidence="1" id="KW-0479">Metal-binding</keyword>
<evidence type="ECO:0000313" key="9">
    <source>
        <dbReference type="RefSeq" id="XP_021832061.1"/>
    </source>
</evidence>
<feature type="domain" description="SWIM-type" evidence="7">
    <location>
        <begin position="231"/>
        <end position="263"/>
    </location>
</feature>
<keyword evidence="2 4" id="KW-0863">Zinc-finger</keyword>
<reference evidence="9" key="1">
    <citation type="submission" date="2025-08" db="UniProtKB">
        <authorList>
            <consortium name="RefSeq"/>
        </authorList>
    </citation>
    <scope>IDENTIFICATION</scope>
</reference>
<feature type="region of interest" description="Disordered" evidence="5">
    <location>
        <begin position="301"/>
        <end position="371"/>
    </location>
</feature>
<dbReference type="PROSITE" id="PS50158">
    <property type="entry name" value="ZF_CCHC"/>
    <property type="match status" value="1"/>
</dbReference>
<dbReference type="PANTHER" id="PTHR31973">
    <property type="entry name" value="POLYPROTEIN, PUTATIVE-RELATED"/>
    <property type="match status" value="1"/>
</dbReference>
<evidence type="ECO:0000313" key="8">
    <source>
        <dbReference type="Proteomes" id="UP000515124"/>
    </source>
</evidence>
<evidence type="ECO:0000259" key="6">
    <source>
        <dbReference type="PROSITE" id="PS50158"/>
    </source>
</evidence>
<dbReference type="GO" id="GO:0008270">
    <property type="term" value="F:zinc ion binding"/>
    <property type="evidence" value="ECO:0007669"/>
    <property type="project" value="UniProtKB-KW"/>
</dbReference>
<dbReference type="GO" id="GO:0003676">
    <property type="term" value="F:nucleic acid binding"/>
    <property type="evidence" value="ECO:0007669"/>
    <property type="project" value="InterPro"/>
</dbReference>
<dbReference type="RefSeq" id="XP_021832061.1">
    <property type="nucleotide sequence ID" value="XM_021976369.1"/>
</dbReference>
<feature type="domain" description="CCHC-type" evidence="6">
    <location>
        <begin position="344"/>
        <end position="360"/>
    </location>
</feature>
<evidence type="ECO:0000256" key="5">
    <source>
        <dbReference type="SAM" id="MobiDB-lite"/>
    </source>
</evidence>
<evidence type="ECO:0000256" key="2">
    <source>
        <dbReference type="ARBA" id="ARBA00022771"/>
    </source>
</evidence>
<dbReference type="PANTHER" id="PTHR31973:SF199">
    <property type="entry name" value="SWIM-TYPE DOMAIN-CONTAINING PROTEIN"/>
    <property type="match status" value="1"/>
</dbReference>
<keyword evidence="3" id="KW-0862">Zinc</keyword>
<evidence type="ECO:0000256" key="3">
    <source>
        <dbReference type="ARBA" id="ARBA00022833"/>
    </source>
</evidence>
<gene>
    <name evidence="9" type="primary">LOC110772004</name>
</gene>
<dbReference type="Proteomes" id="UP000515124">
    <property type="component" value="Unplaced"/>
</dbReference>
<dbReference type="InterPro" id="IPR001878">
    <property type="entry name" value="Znf_CCHC"/>
</dbReference>
<evidence type="ECO:0000256" key="1">
    <source>
        <dbReference type="ARBA" id="ARBA00022723"/>
    </source>
</evidence>
<dbReference type="InterPro" id="IPR036875">
    <property type="entry name" value="Znf_CCHC_sf"/>
</dbReference>
<dbReference type="GeneID" id="110772004"/>
<proteinExistence type="predicted"/>
<sequence>MPRFQRVYICLQACKQGFLDGCRPYIGLDGCHIKGPHPGQLLRAVGVDANNGMFPLAYVVAEVESYNTWKWCCLKHLYANFLKEHKGLALKLQMESIARATTLPWFVEEMKKMLELDIVAHAWLCERDASQWARSHFRTNFKCDILMNNLSEAFNSSILPARNKPVLIALERIRMYLMILMASRRVAMDKWHGQVGPRGVLEVNEAAGQWCIPRHAGQNKFQVIHHSGRQFVVDLNAHTCSCRAWDLSGLPCLHACAVVSRFHGNPEDYVHDFYKKDAYLRTYRDMIHPLPSQDLWPKSGLPSLKPSLYHKQPGRPKKSRKKASDEPKKKSNPNKLQRYHTVIKCSNCGQEGHNRTKCKEPMKNQPRRKHL</sequence>
<protein>
    <submittedName>
        <fullName evidence="9">Uncharacterized protein LOC110772004</fullName>
    </submittedName>
</protein>
<accession>A0A6P5TYG7</accession>
<evidence type="ECO:0000259" key="7">
    <source>
        <dbReference type="PROSITE" id="PS50966"/>
    </source>
</evidence>
<dbReference type="InterPro" id="IPR006564">
    <property type="entry name" value="Znf_PMZ"/>
</dbReference>
<feature type="compositionally biased region" description="Basic residues" evidence="5">
    <location>
        <begin position="312"/>
        <end position="321"/>
    </location>
</feature>
<dbReference type="PROSITE" id="PS50966">
    <property type="entry name" value="ZF_SWIM"/>
    <property type="match status" value="1"/>
</dbReference>
<dbReference type="InterPro" id="IPR007527">
    <property type="entry name" value="Znf_SWIM"/>
</dbReference>
<dbReference type="SUPFAM" id="SSF57756">
    <property type="entry name" value="Retrovirus zinc finger-like domains"/>
    <property type="match status" value="1"/>
</dbReference>
<dbReference type="SMART" id="SM00575">
    <property type="entry name" value="ZnF_PMZ"/>
    <property type="match status" value="1"/>
</dbReference>
<keyword evidence="8" id="KW-1185">Reference proteome</keyword>